<feature type="transmembrane region" description="Helical" evidence="8">
    <location>
        <begin position="357"/>
        <end position="378"/>
    </location>
</feature>
<evidence type="ECO:0000256" key="4">
    <source>
        <dbReference type="ARBA" id="ARBA00022519"/>
    </source>
</evidence>
<dbReference type="PIRSF" id="PIRSF004925">
    <property type="entry name" value="HcaT"/>
    <property type="match status" value="1"/>
</dbReference>
<name>A0ABN1ECM2_9GAMM</name>
<evidence type="ECO:0000256" key="7">
    <source>
        <dbReference type="ARBA" id="ARBA00023136"/>
    </source>
</evidence>
<feature type="transmembrane region" description="Helical" evidence="8">
    <location>
        <begin position="42"/>
        <end position="63"/>
    </location>
</feature>
<protein>
    <submittedName>
        <fullName evidence="10">MFS transporter</fullName>
    </submittedName>
</protein>
<dbReference type="Gene3D" id="1.20.1250.20">
    <property type="entry name" value="MFS general substrate transporter like domains"/>
    <property type="match status" value="2"/>
</dbReference>
<comment type="caution">
    <text evidence="10">The sequence shown here is derived from an EMBL/GenBank/DDBJ whole genome shotgun (WGS) entry which is preliminary data.</text>
</comment>
<dbReference type="NCBIfam" id="NF037955">
    <property type="entry name" value="mfs"/>
    <property type="match status" value="1"/>
</dbReference>
<dbReference type="InterPro" id="IPR026032">
    <property type="entry name" value="HcaT-like"/>
</dbReference>
<evidence type="ECO:0000256" key="3">
    <source>
        <dbReference type="ARBA" id="ARBA00022475"/>
    </source>
</evidence>
<accession>A0ABN1ECM2</accession>
<feature type="transmembrane region" description="Helical" evidence="8">
    <location>
        <begin position="12"/>
        <end position="30"/>
    </location>
</feature>
<keyword evidence="5 8" id="KW-0812">Transmembrane</keyword>
<evidence type="ECO:0000256" key="2">
    <source>
        <dbReference type="ARBA" id="ARBA00022448"/>
    </source>
</evidence>
<keyword evidence="7 8" id="KW-0472">Membrane</keyword>
<feature type="transmembrane region" description="Helical" evidence="8">
    <location>
        <begin position="239"/>
        <end position="260"/>
    </location>
</feature>
<reference evidence="10 11" key="1">
    <citation type="journal article" date="2019" name="Int. J. Syst. Evol. Microbiol.">
        <title>The Global Catalogue of Microorganisms (GCM) 10K type strain sequencing project: providing services to taxonomists for standard genome sequencing and annotation.</title>
        <authorList>
            <consortium name="The Broad Institute Genomics Platform"/>
            <consortium name="The Broad Institute Genome Sequencing Center for Infectious Disease"/>
            <person name="Wu L."/>
            <person name="Ma J."/>
        </authorList>
    </citation>
    <scope>NUCLEOTIDE SEQUENCE [LARGE SCALE GENOMIC DNA]</scope>
    <source>
        <strain evidence="10 11">JCM 14331</strain>
    </source>
</reference>
<keyword evidence="2" id="KW-0813">Transport</keyword>
<organism evidence="10 11">
    <name type="scientific">Rheinheimera aquimaris</name>
    <dbReference type="NCBI Taxonomy" id="412437"/>
    <lineage>
        <taxon>Bacteria</taxon>
        <taxon>Pseudomonadati</taxon>
        <taxon>Pseudomonadota</taxon>
        <taxon>Gammaproteobacteria</taxon>
        <taxon>Chromatiales</taxon>
        <taxon>Chromatiaceae</taxon>
        <taxon>Rheinheimera</taxon>
    </lineage>
</organism>
<feature type="transmembrane region" description="Helical" evidence="8">
    <location>
        <begin position="164"/>
        <end position="185"/>
    </location>
</feature>
<dbReference type="Proteomes" id="UP001501169">
    <property type="component" value="Unassembled WGS sequence"/>
</dbReference>
<keyword evidence="6 8" id="KW-1133">Transmembrane helix</keyword>
<feature type="transmembrane region" description="Helical" evidence="8">
    <location>
        <begin position="267"/>
        <end position="284"/>
    </location>
</feature>
<feature type="transmembrane region" description="Helical" evidence="8">
    <location>
        <begin position="70"/>
        <end position="87"/>
    </location>
</feature>
<evidence type="ECO:0000256" key="8">
    <source>
        <dbReference type="SAM" id="Phobius"/>
    </source>
</evidence>
<evidence type="ECO:0000256" key="6">
    <source>
        <dbReference type="ARBA" id="ARBA00022989"/>
    </source>
</evidence>
<feature type="domain" description="Major facilitator superfamily (MFS) profile" evidence="9">
    <location>
        <begin position="202"/>
        <end position="389"/>
    </location>
</feature>
<dbReference type="SUPFAM" id="SSF103473">
    <property type="entry name" value="MFS general substrate transporter"/>
    <property type="match status" value="1"/>
</dbReference>
<dbReference type="InterPro" id="IPR036259">
    <property type="entry name" value="MFS_trans_sf"/>
</dbReference>
<keyword evidence="4" id="KW-0997">Cell inner membrane</keyword>
<evidence type="ECO:0000256" key="1">
    <source>
        <dbReference type="ARBA" id="ARBA00004429"/>
    </source>
</evidence>
<feature type="transmembrane region" description="Helical" evidence="8">
    <location>
        <begin position="206"/>
        <end position="227"/>
    </location>
</feature>
<keyword evidence="3" id="KW-1003">Cell membrane</keyword>
<dbReference type="PANTHER" id="PTHR23522:SF10">
    <property type="entry name" value="3-PHENYLPROPIONIC ACID TRANSPORTER-RELATED"/>
    <property type="match status" value="1"/>
</dbReference>
<feature type="transmembrane region" description="Helical" evidence="8">
    <location>
        <begin position="133"/>
        <end position="152"/>
    </location>
</feature>
<comment type="subcellular location">
    <subcellularLocation>
        <location evidence="1">Cell inner membrane</location>
        <topology evidence="1">Multi-pass membrane protein</topology>
    </subcellularLocation>
</comment>
<proteinExistence type="predicted"/>
<keyword evidence="11" id="KW-1185">Reference proteome</keyword>
<sequence>MMQMSARPALVLAYFTYFGVLGIFVPYFGLFLDGRGLSSADIGLLLAIVTASRIVGPSVWALVAERTGKPLLVMRCGAILASMGWLSSFADYGFWPLLCGFALFSFFWTAILPQLEVSAFAFLNDDTQAYGRIRTSGSVGYIVLVMLGGWLFERYGSEFLPLSALLFLLLLLCSLFLLPTVTVNAELSSEHVSFTKLIKNTVLVRFMLAALLLQMSFAPFYGFFTLYSRDLGYSGTQTGLFIGLAILAEIVAFYFAGSLMRNRSYRLLLSICYGVTVLRWYMLATLADNVWLLCFSMLLHAGSFAIAHSCAMQFIQQFFPKKLRSRGQAMYAGVIFGGGGAIGAYFSGLLWQNGAGASLTFTAAALLALAATFLALTLPGGKGAGKTLQ</sequence>
<dbReference type="EMBL" id="BAAAEO010000006">
    <property type="protein sequence ID" value="GAA0563872.1"/>
    <property type="molecule type" value="Genomic_DNA"/>
</dbReference>
<evidence type="ECO:0000313" key="10">
    <source>
        <dbReference type="EMBL" id="GAA0563872.1"/>
    </source>
</evidence>
<dbReference type="PROSITE" id="PS50850">
    <property type="entry name" value="MFS"/>
    <property type="match status" value="1"/>
</dbReference>
<evidence type="ECO:0000256" key="5">
    <source>
        <dbReference type="ARBA" id="ARBA00022692"/>
    </source>
</evidence>
<dbReference type="PANTHER" id="PTHR23522">
    <property type="entry name" value="BLL5896 PROTEIN"/>
    <property type="match status" value="1"/>
</dbReference>
<gene>
    <name evidence="10" type="ORF">GCM10009098_35030</name>
</gene>
<dbReference type="Pfam" id="PF12832">
    <property type="entry name" value="MFS_1_like"/>
    <property type="match status" value="1"/>
</dbReference>
<feature type="transmembrane region" description="Helical" evidence="8">
    <location>
        <begin position="329"/>
        <end position="351"/>
    </location>
</feature>
<evidence type="ECO:0000313" key="11">
    <source>
        <dbReference type="Proteomes" id="UP001501169"/>
    </source>
</evidence>
<evidence type="ECO:0000259" key="9">
    <source>
        <dbReference type="PROSITE" id="PS50850"/>
    </source>
</evidence>
<feature type="transmembrane region" description="Helical" evidence="8">
    <location>
        <begin position="93"/>
        <end position="112"/>
    </location>
</feature>
<dbReference type="InterPro" id="IPR024989">
    <property type="entry name" value="MFS_assoc_dom"/>
</dbReference>
<dbReference type="InterPro" id="IPR020846">
    <property type="entry name" value="MFS_dom"/>
</dbReference>
<feature type="transmembrane region" description="Helical" evidence="8">
    <location>
        <begin position="290"/>
        <end position="308"/>
    </location>
</feature>